<feature type="compositionally biased region" description="Polar residues" evidence="12">
    <location>
        <begin position="795"/>
        <end position="804"/>
    </location>
</feature>
<evidence type="ECO:0000256" key="5">
    <source>
        <dbReference type="ARBA" id="ARBA00022833"/>
    </source>
</evidence>
<dbReference type="PANTHER" id="PTHR23358">
    <property type="entry name" value="METHYLCYTOSINE DIOXYGENASE TET"/>
    <property type="match status" value="1"/>
</dbReference>
<dbReference type="GO" id="GO:0005694">
    <property type="term" value="C:chromosome"/>
    <property type="evidence" value="ECO:0007669"/>
    <property type="project" value="UniProtKB-SubCell"/>
</dbReference>
<evidence type="ECO:0000259" key="13">
    <source>
        <dbReference type="SMART" id="SM01333"/>
    </source>
</evidence>
<feature type="region of interest" description="Disordered" evidence="12">
    <location>
        <begin position="652"/>
        <end position="675"/>
    </location>
</feature>
<comment type="catalytic activity">
    <reaction evidence="9 11">
        <text>a 5-formyl-2'-deoxycytidine in DNA + 2-oxoglutarate + O2 = a 5-carboxyl-2'-deoxycytidine in DNA + succinate + CO2 + H(+)</text>
        <dbReference type="Rhea" id="RHEA:53832"/>
        <dbReference type="Rhea" id="RHEA-COMP:13656"/>
        <dbReference type="Rhea" id="RHEA-COMP:13657"/>
        <dbReference type="ChEBI" id="CHEBI:15378"/>
        <dbReference type="ChEBI" id="CHEBI:15379"/>
        <dbReference type="ChEBI" id="CHEBI:16526"/>
        <dbReference type="ChEBI" id="CHEBI:16810"/>
        <dbReference type="ChEBI" id="CHEBI:30031"/>
        <dbReference type="ChEBI" id="CHEBI:137731"/>
        <dbReference type="ChEBI" id="CHEBI:137732"/>
        <dbReference type="EC" id="1.14.11.80"/>
    </reaction>
</comment>
<evidence type="ECO:0000256" key="4">
    <source>
        <dbReference type="ARBA" id="ARBA00022723"/>
    </source>
</evidence>
<name>A0A9D3T4Z2_MEGAT</name>
<gene>
    <name evidence="14" type="ORF">MATL_G00194680</name>
</gene>
<dbReference type="EC" id="1.14.11.80" evidence="11"/>
<keyword evidence="7 11" id="KW-0560">Oxidoreductase</keyword>
<feature type="region of interest" description="Disordered" evidence="12">
    <location>
        <begin position="1571"/>
        <end position="1607"/>
    </location>
</feature>
<keyword evidence="15" id="KW-1185">Reference proteome</keyword>
<dbReference type="InterPro" id="IPR046942">
    <property type="entry name" value="TET_oxygenase"/>
</dbReference>
<comment type="catalytic activity">
    <reaction evidence="10 11">
        <text>a 5-hydroxymethyl-2'-deoxycytidine in DNA + 2-oxoglutarate + O2 = a 5-formyl-2'-deoxycytidine in DNA + succinate + CO2 + H2O</text>
        <dbReference type="Rhea" id="RHEA:53828"/>
        <dbReference type="Rhea" id="RHEA-COMP:13315"/>
        <dbReference type="Rhea" id="RHEA-COMP:13656"/>
        <dbReference type="ChEBI" id="CHEBI:15377"/>
        <dbReference type="ChEBI" id="CHEBI:15379"/>
        <dbReference type="ChEBI" id="CHEBI:16526"/>
        <dbReference type="ChEBI" id="CHEBI:16810"/>
        <dbReference type="ChEBI" id="CHEBI:30031"/>
        <dbReference type="ChEBI" id="CHEBI:136731"/>
        <dbReference type="ChEBI" id="CHEBI:137731"/>
        <dbReference type="EC" id="1.14.11.80"/>
    </reaction>
</comment>
<keyword evidence="3" id="KW-0158">Chromosome</keyword>
<keyword evidence="8 11" id="KW-0408">Iron</keyword>
<comment type="function">
    <text evidence="11">Dioxygenase that catalyzes the conversion of the modified genomic base 5-methylcytosine (5mC) into 5-hydroxymethylcytosine (5hmC) and plays a key role in epigenetic chromatin reprogramming during embryonic development.</text>
</comment>
<feature type="compositionally biased region" description="Polar residues" evidence="12">
    <location>
        <begin position="322"/>
        <end position="336"/>
    </location>
</feature>
<dbReference type="InterPro" id="IPR024779">
    <property type="entry name" value="2OGFeDO_JBP1/TET_oxygenase_dom"/>
</dbReference>
<feature type="compositionally biased region" description="Basic and acidic residues" evidence="12">
    <location>
        <begin position="663"/>
        <end position="672"/>
    </location>
</feature>
<dbReference type="GO" id="GO:0008270">
    <property type="term" value="F:zinc ion binding"/>
    <property type="evidence" value="ECO:0007669"/>
    <property type="project" value="UniProtKB-UniRule"/>
</dbReference>
<dbReference type="OrthoDB" id="8854879at2759"/>
<feature type="region of interest" description="Disordered" evidence="12">
    <location>
        <begin position="1339"/>
        <end position="1472"/>
    </location>
</feature>
<feature type="compositionally biased region" description="Pro residues" evidence="12">
    <location>
        <begin position="780"/>
        <end position="791"/>
    </location>
</feature>
<evidence type="ECO:0000256" key="10">
    <source>
        <dbReference type="ARBA" id="ARBA00049431"/>
    </source>
</evidence>
<feature type="domain" description="Methylcytosine dioxygenase TET1-3 oxygenase" evidence="13">
    <location>
        <begin position="1171"/>
        <end position="1763"/>
    </location>
</feature>
<dbReference type="GO" id="GO:0070579">
    <property type="term" value="F:DNA 5-methylcytosine dioxygenase activity"/>
    <property type="evidence" value="ECO:0007669"/>
    <property type="project" value="UniProtKB-UniRule"/>
</dbReference>
<feature type="compositionally biased region" description="Basic and acidic residues" evidence="12">
    <location>
        <begin position="1699"/>
        <end position="1710"/>
    </location>
</feature>
<evidence type="ECO:0000256" key="3">
    <source>
        <dbReference type="ARBA" id="ARBA00022454"/>
    </source>
</evidence>
<feature type="region of interest" description="Disordered" evidence="12">
    <location>
        <begin position="756"/>
        <end position="807"/>
    </location>
</feature>
<protein>
    <recommendedName>
        <fullName evidence="11">Methylcytosine dioxygenase TET</fullName>
        <ecNumber evidence="11">1.14.11.80</ecNumber>
    </recommendedName>
</protein>
<feature type="region of interest" description="Disordered" evidence="12">
    <location>
        <begin position="562"/>
        <end position="597"/>
    </location>
</feature>
<feature type="compositionally biased region" description="Polar residues" evidence="12">
    <location>
        <begin position="1451"/>
        <end position="1472"/>
    </location>
</feature>
<evidence type="ECO:0000256" key="2">
    <source>
        <dbReference type="ARBA" id="ARBA00007502"/>
    </source>
</evidence>
<dbReference type="InterPro" id="IPR040175">
    <property type="entry name" value="TET1/2/3"/>
</dbReference>
<evidence type="ECO:0000256" key="12">
    <source>
        <dbReference type="SAM" id="MobiDB-lite"/>
    </source>
</evidence>
<accession>A0A9D3T4Z2</accession>
<keyword evidence="6 11" id="KW-0223">Dioxygenase</keyword>
<evidence type="ECO:0000256" key="11">
    <source>
        <dbReference type="RuleBase" id="RU367064"/>
    </source>
</evidence>
<dbReference type="EMBL" id="JAFDVH010000017">
    <property type="protein sequence ID" value="KAG7461781.1"/>
    <property type="molecule type" value="Genomic_DNA"/>
</dbReference>
<evidence type="ECO:0000256" key="1">
    <source>
        <dbReference type="ARBA" id="ARBA00004286"/>
    </source>
</evidence>
<keyword evidence="5 11" id="KW-0862">Zinc</keyword>
<dbReference type="Proteomes" id="UP001046870">
    <property type="component" value="Chromosome 17"/>
</dbReference>
<comment type="caution">
    <text evidence="14">The sequence shown here is derived from an EMBL/GenBank/DDBJ whole genome shotgun (WGS) entry which is preliminary data.</text>
</comment>
<feature type="compositionally biased region" description="Polar residues" evidence="12">
    <location>
        <begin position="417"/>
        <end position="439"/>
    </location>
</feature>
<reference evidence="14" key="1">
    <citation type="submission" date="2021-01" db="EMBL/GenBank/DDBJ databases">
        <authorList>
            <person name="Zahm M."/>
            <person name="Roques C."/>
            <person name="Cabau C."/>
            <person name="Klopp C."/>
            <person name="Donnadieu C."/>
            <person name="Jouanno E."/>
            <person name="Lampietro C."/>
            <person name="Louis A."/>
            <person name="Herpin A."/>
            <person name="Echchiki A."/>
            <person name="Berthelot C."/>
            <person name="Parey E."/>
            <person name="Roest-Crollius H."/>
            <person name="Braasch I."/>
            <person name="Postlethwait J."/>
            <person name="Bobe J."/>
            <person name="Montfort J."/>
            <person name="Bouchez O."/>
            <person name="Begum T."/>
            <person name="Mejri S."/>
            <person name="Adams A."/>
            <person name="Chen W.-J."/>
            <person name="Guiguen Y."/>
        </authorList>
    </citation>
    <scope>NUCLEOTIDE SEQUENCE</scope>
    <source>
        <strain evidence="14">YG-15Mar2019-1</strain>
        <tissue evidence="14">Brain</tissue>
    </source>
</reference>
<feature type="region of interest" description="Disordered" evidence="12">
    <location>
        <begin position="955"/>
        <end position="977"/>
    </location>
</feature>
<feature type="region of interest" description="Disordered" evidence="12">
    <location>
        <begin position="380"/>
        <end position="457"/>
    </location>
</feature>
<comment type="cofactor">
    <cofactor evidence="11">
        <name>Zn(2+)</name>
        <dbReference type="ChEBI" id="CHEBI:29105"/>
    </cofactor>
    <text evidence="11">The zinc ions have a structural role.</text>
</comment>
<dbReference type="Pfam" id="PF12851">
    <property type="entry name" value="Tet_JBP"/>
    <property type="match status" value="1"/>
</dbReference>
<evidence type="ECO:0000256" key="6">
    <source>
        <dbReference type="ARBA" id="ARBA00022964"/>
    </source>
</evidence>
<dbReference type="GO" id="GO:0040029">
    <property type="term" value="P:epigenetic regulation of gene expression"/>
    <property type="evidence" value="ECO:0007669"/>
    <property type="project" value="InterPro"/>
</dbReference>
<dbReference type="PANTHER" id="PTHR23358:SF3">
    <property type="entry name" value="METHYLCYTOSINE DIOXYGENASE TET2"/>
    <property type="match status" value="1"/>
</dbReference>
<feature type="region of interest" description="Disordered" evidence="12">
    <location>
        <begin position="696"/>
        <end position="729"/>
    </location>
</feature>
<feature type="region of interest" description="Disordered" evidence="12">
    <location>
        <begin position="300"/>
        <end position="336"/>
    </location>
</feature>
<feature type="region of interest" description="Disordered" evidence="12">
    <location>
        <begin position="503"/>
        <end position="527"/>
    </location>
</feature>
<feature type="region of interest" description="Disordered" evidence="12">
    <location>
        <begin position="1783"/>
        <end position="1818"/>
    </location>
</feature>
<feature type="compositionally biased region" description="Polar residues" evidence="12">
    <location>
        <begin position="1378"/>
        <end position="1391"/>
    </location>
</feature>
<evidence type="ECO:0000256" key="9">
    <source>
        <dbReference type="ARBA" id="ARBA00047840"/>
    </source>
</evidence>
<evidence type="ECO:0000313" key="15">
    <source>
        <dbReference type="Proteomes" id="UP001046870"/>
    </source>
</evidence>
<keyword evidence="4 11" id="KW-0479">Metal-binding</keyword>
<feature type="compositionally biased region" description="Polar residues" evidence="12">
    <location>
        <begin position="955"/>
        <end position="973"/>
    </location>
</feature>
<evidence type="ECO:0000313" key="14">
    <source>
        <dbReference type="EMBL" id="KAG7461781.1"/>
    </source>
</evidence>
<feature type="region of interest" description="Disordered" evidence="12">
    <location>
        <begin position="1521"/>
        <end position="1541"/>
    </location>
</feature>
<comment type="similarity">
    <text evidence="2 11">Belongs to the TET family.</text>
</comment>
<sequence length="1858" mass="206228">METEKASHEAEERLKLASIGAVCQTESLITKLQNGNQLPEVLPQQTNGDASWNHFKPNVGVNQMKRCGEKCSSPAGMHDLFDENTHLKNGGIKHALNESSLLGCHQSKKLKVDSELNGEDDNIIPSWDKTKSVGMASKLDCLPELLKPTGFECDGLQDQKLDKKNSSFSDGDIFSLSRNKQLAFSNGATVTSPSMEDTHGDLLEKTLSQYYPEHVSIASQSKSEEDSSKNLVSNNMPGNTMNSPSLTSGLPISSQDCASRQQDGMSSEVHSDGAYDALSAVDEQLQQGQPFPLQDFQEVQETYSQAQEGQVPGMDPSVRPAGSSNHQNGTEDFSSSMHLHSDEEFGQSSDPRVPLQTEEVERFSPFTDEAMAGMIGDKATETNHRSEDRNPNPNSQMSQQQMQVDAQQQPDEPLMSAPQSHSKQVSPSSALSNQPTPQELTAHGLASTGGKEPETASVSFKGEAEEMLQQADPYPGVGWIDLNSSQPPQSMALPQTWKDFSLQSQQEHQTNAESPGQTQNAGPMTGFQMKGAHKSAFLQQDKQMHNMYKPDQGYDQVCYNTRPEWQQPNSTPPPVPREQSQMQPNKMQHIPPQYGTPQQQVKNLFHTKTQQELFFESTQDIEQILEPRYAQQQQPLATHQSEGQLAGSALQQHPSQNAPNVGKPRDQPKDPSQRQLDSQLLNGLGLEEYMRLDKELKSSDCTSQSQKVQHNTGLNPTARNSPEFSDSSLPTAQAEHNITFPYGNAVELQQPQYAPSPDIQKQYSKPQQIQLRSNHTGFPQPRPPIQPPPQVPQGAFNQQATSQMYPKAEVQESCAQFQQGQLQNQNYTEFQKHAALRMHLLQKQERQGHQQNLEDFKHILQAIKREDGRRSEPPLLQQDKVLANPPMRAVVKQEHPQMTCEQMQQKSIIATMEQQLKQYQLSPVFERKSLVVKSPNKVKVETVGPVTILSTNASLGSRDSGTSVQTNATSDFTPTKKTEPNLSSFLESPMKMLDTPIKNLLDTPVKTQYEIASCHCVEQLSEKDEGPYYTHLGAAPNVAGIRDLMEKRFGQSGSAIRIEKVVYTGKEGKSIQGCPIAKWVIRRASVDEKLLVLVRERAGHTCQTATIVVVILIWEGIPISLADRLYTELSETLMKHGALTNRRCALNEERTCACQGLDPDSCGASFSFGCSWSMYYNGCKFARSKTPRKFKLLGDDTKEEEKLEQNLQNLATLMAPTYKQLAPDAYANQVDHEHRALDCRLGLKEGRPFSGVTACLDFCAHAHRDLHNMQSGSTVVCTLTREDNREIGQIPEDEQLHVLPLYKVSTTDEFGSVEGQQEKMKSGAIQVLSTFRRRVRMLAEPAKSCRQRKLEAKRGAANKPSNPDTPNSKVEKAPQAGLKQSTYENAGQNIPVSGPKPGQVHMGTPQLGHQAHPLSTQHQQQQQLQHPNPNPGSPHMAQQSYPRFPNHADPFSSTSQSNVYPQSPTSVSPYLPSLHTNNTYLNGSNPANSYPGSVNQNSLYPGYQCNGSITTDNLHPYYASNPKQLNMYPHQRPPLYPQQQYSAHPHYGVKYPPQYSEHSLQVNGYSNGNMRPSAHPIGPYSTYGSNSEPDPQFLEPVSRPPSAHPNLDYAAVSKSSQYNGYPNPYFAQNSQIFPPDHDPFRTQIRPGVNLHDANGMAQALPPPGTECLTPNQPGFGLLNGNIQGTPIKQETPPGTQNPNDKEDVWSDNEHNFLDPDIGGVAVAPSHGSILIECAKRELHATTPLKNPDRNHPTRISLVFYQHKNMNEAKHGLSLWEAKMAEKAREKEDEAGKHGADGTPNKNKKVKREHSDTLENTEPPYKRFIQTLTQKSMSSTTSTYVSTSPYAFTKVTGPYNQFI</sequence>
<feature type="compositionally biased region" description="Basic and acidic residues" evidence="12">
    <location>
        <begin position="1783"/>
        <end position="1795"/>
    </location>
</feature>
<feature type="compositionally biased region" description="Basic and acidic residues" evidence="12">
    <location>
        <begin position="380"/>
        <end position="390"/>
    </location>
</feature>
<feature type="region of interest" description="Disordered" evidence="12">
    <location>
        <begin position="216"/>
        <end position="270"/>
    </location>
</feature>
<feature type="compositionally biased region" description="Polar residues" evidence="12">
    <location>
        <begin position="699"/>
        <end position="729"/>
    </location>
</feature>
<feature type="compositionally biased region" description="Polar residues" evidence="12">
    <location>
        <begin position="229"/>
        <end position="265"/>
    </location>
</feature>
<feature type="region of interest" description="Disordered" evidence="12">
    <location>
        <begin position="1654"/>
        <end position="1710"/>
    </location>
</feature>
<dbReference type="GO" id="GO:0005634">
    <property type="term" value="C:nucleus"/>
    <property type="evidence" value="ECO:0007669"/>
    <property type="project" value="UniProtKB-UniRule"/>
</dbReference>
<evidence type="ECO:0000256" key="8">
    <source>
        <dbReference type="ARBA" id="ARBA00023004"/>
    </source>
</evidence>
<dbReference type="GO" id="GO:0141166">
    <property type="term" value="P:chromosomal 5-methylcytosine DNA demethylation pathway"/>
    <property type="evidence" value="ECO:0007669"/>
    <property type="project" value="UniProtKB-UniRule"/>
</dbReference>
<feature type="compositionally biased region" description="Polar residues" evidence="12">
    <location>
        <begin position="1680"/>
        <end position="1698"/>
    </location>
</feature>
<feature type="compositionally biased region" description="Polar residues" evidence="12">
    <location>
        <begin position="756"/>
        <end position="777"/>
    </location>
</feature>
<dbReference type="GO" id="GO:0045944">
    <property type="term" value="P:positive regulation of transcription by RNA polymerase II"/>
    <property type="evidence" value="ECO:0007669"/>
    <property type="project" value="TreeGrafter"/>
</dbReference>
<feature type="compositionally biased region" description="Low complexity" evidence="12">
    <location>
        <begin position="1417"/>
        <end position="1426"/>
    </location>
</feature>
<organism evidence="14 15">
    <name type="scientific">Megalops atlanticus</name>
    <name type="common">Tarpon</name>
    <name type="synonym">Clupea gigantea</name>
    <dbReference type="NCBI Taxonomy" id="7932"/>
    <lineage>
        <taxon>Eukaryota</taxon>
        <taxon>Metazoa</taxon>
        <taxon>Chordata</taxon>
        <taxon>Craniata</taxon>
        <taxon>Vertebrata</taxon>
        <taxon>Euteleostomi</taxon>
        <taxon>Actinopterygii</taxon>
        <taxon>Neopterygii</taxon>
        <taxon>Teleostei</taxon>
        <taxon>Elopiformes</taxon>
        <taxon>Megalopidae</taxon>
        <taxon>Megalops</taxon>
    </lineage>
</organism>
<comment type="cofactor">
    <cofactor evidence="11">
        <name>Fe(2+)</name>
        <dbReference type="ChEBI" id="CHEBI:29033"/>
    </cofactor>
    <text evidence="11">Binds 1 Fe(2+) ion per subunit.</text>
</comment>
<feature type="compositionally biased region" description="Low complexity" evidence="12">
    <location>
        <begin position="392"/>
        <end position="411"/>
    </location>
</feature>
<evidence type="ECO:0000256" key="7">
    <source>
        <dbReference type="ARBA" id="ARBA00023002"/>
    </source>
</evidence>
<comment type="catalytic activity">
    <reaction evidence="11">
        <text>a 5-methyl-2'-deoxycytidine in DNA + 2-oxoglutarate + O2 = a 5-hydroxymethyl-2'-deoxycytidine in DNA + succinate + CO2</text>
        <dbReference type="Rhea" id="RHEA:52636"/>
        <dbReference type="Rhea" id="RHEA-COMP:11370"/>
        <dbReference type="Rhea" id="RHEA-COMP:13315"/>
        <dbReference type="ChEBI" id="CHEBI:15379"/>
        <dbReference type="ChEBI" id="CHEBI:16526"/>
        <dbReference type="ChEBI" id="CHEBI:16810"/>
        <dbReference type="ChEBI" id="CHEBI:30031"/>
        <dbReference type="ChEBI" id="CHEBI:85454"/>
        <dbReference type="ChEBI" id="CHEBI:136731"/>
        <dbReference type="EC" id="1.14.11.80"/>
    </reaction>
</comment>
<feature type="compositionally biased region" description="Polar residues" evidence="12">
    <location>
        <begin position="503"/>
        <end position="522"/>
    </location>
</feature>
<dbReference type="SMART" id="SM01333">
    <property type="entry name" value="Tet_JBP"/>
    <property type="match status" value="1"/>
</dbReference>
<comment type="subcellular location">
    <subcellularLocation>
        <location evidence="1">Chromosome</location>
    </subcellularLocation>
</comment>
<proteinExistence type="inferred from homology"/>
<feature type="compositionally biased region" description="Polar residues" evidence="12">
    <location>
        <begin position="1359"/>
        <end position="1368"/>
    </location>
</feature>
<dbReference type="GO" id="GO:0030099">
    <property type="term" value="P:myeloid cell differentiation"/>
    <property type="evidence" value="ECO:0007669"/>
    <property type="project" value="TreeGrafter"/>
</dbReference>